<keyword evidence="4" id="KW-1185">Reference proteome</keyword>
<dbReference type="AlphaFoldDB" id="A0ABD6D923"/>
<evidence type="ECO:0000256" key="1">
    <source>
        <dbReference type="SAM" id="MobiDB-lite"/>
    </source>
</evidence>
<dbReference type="InterPro" id="IPR034904">
    <property type="entry name" value="FSCA_dom_sf"/>
</dbReference>
<evidence type="ECO:0000313" key="4">
    <source>
        <dbReference type="Proteomes" id="UP001597052"/>
    </source>
</evidence>
<sequence length="269" mass="29211">MSGSEPTGQPGSSGSVTEQSVRTALDSVLDPELDRSIVELEYIEEITIERAPSGSETNVRMAFLLPTAWCSPAFAWMMATDAKSAIESISGVDSAEIVLRDHMHETEINTGVNEGRPFGEAFPDADGGLEAVRATLDHKARLARQYDAVEALLDAGLSPAQIVALTPADLDRDTDDDRIHIYLGDRSFGVSVDADPIEEYLEMATAEGCLTGETDPLFRMPDGDPIDESMFELLRRRTRSAKVNVNSQGTVCDALNESRREMIEGTGSR</sequence>
<feature type="domain" description="MIP18 family-like" evidence="2">
    <location>
        <begin position="18"/>
        <end position="96"/>
    </location>
</feature>
<dbReference type="InterPro" id="IPR002744">
    <property type="entry name" value="MIP18-like"/>
</dbReference>
<dbReference type="Pfam" id="PF01883">
    <property type="entry name" value="FeS_assembly_P"/>
    <property type="match status" value="1"/>
</dbReference>
<reference evidence="3 4" key="1">
    <citation type="journal article" date="2019" name="Int. J. Syst. Evol. Microbiol.">
        <title>The Global Catalogue of Microorganisms (GCM) 10K type strain sequencing project: providing services to taxonomists for standard genome sequencing and annotation.</title>
        <authorList>
            <consortium name="The Broad Institute Genomics Platform"/>
            <consortium name="The Broad Institute Genome Sequencing Center for Infectious Disease"/>
            <person name="Wu L."/>
            <person name="Ma J."/>
        </authorList>
    </citation>
    <scope>NUCLEOTIDE SEQUENCE [LARGE SCALE GENOMIC DNA]</scope>
    <source>
        <strain evidence="3 4">CGMCC 1.10593</strain>
    </source>
</reference>
<feature type="compositionally biased region" description="Polar residues" evidence="1">
    <location>
        <begin position="1"/>
        <end position="22"/>
    </location>
</feature>
<feature type="region of interest" description="Disordered" evidence="1">
    <location>
        <begin position="1"/>
        <end position="25"/>
    </location>
</feature>
<dbReference type="EMBL" id="JBHUDM010000003">
    <property type="protein sequence ID" value="MFD1642786.1"/>
    <property type="molecule type" value="Genomic_DNA"/>
</dbReference>
<dbReference type="RefSeq" id="WP_256396184.1">
    <property type="nucleotide sequence ID" value="NZ_JANHDJ010000003.1"/>
</dbReference>
<accession>A0ABD6D923</accession>
<comment type="caution">
    <text evidence="3">The sequence shown here is derived from an EMBL/GenBank/DDBJ whole genome shotgun (WGS) entry which is preliminary data.</text>
</comment>
<evidence type="ECO:0000313" key="3">
    <source>
        <dbReference type="EMBL" id="MFD1642786.1"/>
    </source>
</evidence>
<evidence type="ECO:0000259" key="2">
    <source>
        <dbReference type="Pfam" id="PF01883"/>
    </source>
</evidence>
<dbReference type="Gene3D" id="3.30.300.130">
    <property type="entry name" value="Fe-S cluster assembly (FSCA)"/>
    <property type="match status" value="1"/>
</dbReference>
<gene>
    <name evidence="3" type="ORF">ACFSBW_12960</name>
</gene>
<protein>
    <submittedName>
        <fullName evidence="3">Iron-sulfur cluster assembly protein</fullName>
    </submittedName>
</protein>
<dbReference type="SUPFAM" id="SSF117916">
    <property type="entry name" value="Fe-S cluster assembly (FSCA) domain-like"/>
    <property type="match status" value="1"/>
</dbReference>
<name>A0ABD6D923_9EURY</name>
<organism evidence="3 4">
    <name type="scientific">Halohasta litorea</name>
    <dbReference type="NCBI Taxonomy" id="869891"/>
    <lineage>
        <taxon>Archaea</taxon>
        <taxon>Methanobacteriati</taxon>
        <taxon>Methanobacteriota</taxon>
        <taxon>Stenosarchaea group</taxon>
        <taxon>Halobacteria</taxon>
        <taxon>Halobacteriales</taxon>
        <taxon>Haloferacaceae</taxon>
        <taxon>Halohasta</taxon>
    </lineage>
</organism>
<proteinExistence type="predicted"/>
<dbReference type="Proteomes" id="UP001597052">
    <property type="component" value="Unassembled WGS sequence"/>
</dbReference>